<evidence type="ECO:0000313" key="2">
    <source>
        <dbReference type="EMBL" id="TWU46859.1"/>
    </source>
</evidence>
<name>A0A5C6EHZ9_9BACT</name>
<dbReference type="AlphaFoldDB" id="A0A5C6EHZ9"/>
<evidence type="ECO:0000313" key="3">
    <source>
        <dbReference type="Proteomes" id="UP000317977"/>
    </source>
</evidence>
<proteinExistence type="predicted"/>
<keyword evidence="3" id="KW-1185">Reference proteome</keyword>
<accession>A0A5C6EHZ9</accession>
<dbReference type="EMBL" id="SJPX01000006">
    <property type="protein sequence ID" value="TWU46859.1"/>
    <property type="molecule type" value="Genomic_DNA"/>
</dbReference>
<sequence length="51" mass="5391">MVGPSRSIGGECGFFETNPRTAGENSYPPKYEEGSFSALPADVNPNAAIEK</sequence>
<dbReference type="Proteomes" id="UP000317977">
    <property type="component" value="Unassembled WGS sequence"/>
</dbReference>
<evidence type="ECO:0000256" key="1">
    <source>
        <dbReference type="SAM" id="MobiDB-lite"/>
    </source>
</evidence>
<organism evidence="2 3">
    <name type="scientific">Rubripirellula reticaptiva</name>
    <dbReference type="NCBI Taxonomy" id="2528013"/>
    <lineage>
        <taxon>Bacteria</taxon>
        <taxon>Pseudomonadati</taxon>
        <taxon>Planctomycetota</taxon>
        <taxon>Planctomycetia</taxon>
        <taxon>Pirellulales</taxon>
        <taxon>Pirellulaceae</taxon>
        <taxon>Rubripirellula</taxon>
    </lineage>
</organism>
<protein>
    <submittedName>
        <fullName evidence="2">Uncharacterized protein</fullName>
    </submittedName>
</protein>
<gene>
    <name evidence="2" type="ORF">Poly59_58320</name>
</gene>
<dbReference type="RefSeq" id="WP_186776562.1">
    <property type="nucleotide sequence ID" value="NZ_SJPX01000006.1"/>
</dbReference>
<feature type="region of interest" description="Disordered" evidence="1">
    <location>
        <begin position="1"/>
        <end position="51"/>
    </location>
</feature>
<reference evidence="2 3" key="1">
    <citation type="submission" date="2019-02" db="EMBL/GenBank/DDBJ databases">
        <title>Deep-cultivation of Planctomycetes and their phenomic and genomic characterization uncovers novel biology.</title>
        <authorList>
            <person name="Wiegand S."/>
            <person name="Jogler M."/>
            <person name="Boedeker C."/>
            <person name="Pinto D."/>
            <person name="Vollmers J."/>
            <person name="Rivas-Marin E."/>
            <person name="Kohn T."/>
            <person name="Peeters S.H."/>
            <person name="Heuer A."/>
            <person name="Rast P."/>
            <person name="Oberbeckmann S."/>
            <person name="Bunk B."/>
            <person name="Jeske O."/>
            <person name="Meyerdierks A."/>
            <person name="Storesund J.E."/>
            <person name="Kallscheuer N."/>
            <person name="Luecker S."/>
            <person name="Lage O.M."/>
            <person name="Pohl T."/>
            <person name="Merkel B.J."/>
            <person name="Hornburger P."/>
            <person name="Mueller R.-W."/>
            <person name="Bruemmer F."/>
            <person name="Labrenz M."/>
            <person name="Spormann A.M."/>
            <person name="Op Den Camp H."/>
            <person name="Overmann J."/>
            <person name="Amann R."/>
            <person name="Jetten M.S.M."/>
            <person name="Mascher T."/>
            <person name="Medema M.H."/>
            <person name="Devos D.P."/>
            <person name="Kaster A.-K."/>
            <person name="Ovreas L."/>
            <person name="Rohde M."/>
            <person name="Galperin M.Y."/>
            <person name="Jogler C."/>
        </authorList>
    </citation>
    <scope>NUCLEOTIDE SEQUENCE [LARGE SCALE GENOMIC DNA]</scope>
    <source>
        <strain evidence="2 3">Poly59</strain>
    </source>
</reference>
<comment type="caution">
    <text evidence="2">The sequence shown here is derived from an EMBL/GenBank/DDBJ whole genome shotgun (WGS) entry which is preliminary data.</text>
</comment>